<dbReference type="Pfam" id="PF06839">
    <property type="entry name" value="Zn_ribbon_GRF"/>
    <property type="match status" value="1"/>
</dbReference>
<dbReference type="EMBL" id="NBSK02000009">
    <property type="protein sequence ID" value="KAJ0187074.1"/>
    <property type="molecule type" value="Genomic_DNA"/>
</dbReference>
<evidence type="ECO:0000313" key="6">
    <source>
        <dbReference type="EMBL" id="KAJ0187074.1"/>
    </source>
</evidence>
<comment type="caution">
    <text evidence="6">The sequence shown here is derived from an EMBL/GenBank/DDBJ whole genome shotgun (WGS) entry which is preliminary data.</text>
</comment>
<accession>A0A9R1WUN1</accession>
<evidence type="ECO:0000313" key="7">
    <source>
        <dbReference type="Proteomes" id="UP000235145"/>
    </source>
</evidence>
<dbReference type="Proteomes" id="UP000235145">
    <property type="component" value="Unassembled WGS sequence"/>
</dbReference>
<evidence type="ECO:0000256" key="3">
    <source>
        <dbReference type="ARBA" id="ARBA00022833"/>
    </source>
</evidence>
<feature type="domain" description="GRF-type" evidence="5">
    <location>
        <begin position="49"/>
        <end position="92"/>
    </location>
</feature>
<organism evidence="6 7">
    <name type="scientific">Lactuca sativa</name>
    <name type="common">Garden lettuce</name>
    <dbReference type="NCBI Taxonomy" id="4236"/>
    <lineage>
        <taxon>Eukaryota</taxon>
        <taxon>Viridiplantae</taxon>
        <taxon>Streptophyta</taxon>
        <taxon>Embryophyta</taxon>
        <taxon>Tracheophyta</taxon>
        <taxon>Spermatophyta</taxon>
        <taxon>Magnoliopsida</taxon>
        <taxon>eudicotyledons</taxon>
        <taxon>Gunneridae</taxon>
        <taxon>Pentapetalae</taxon>
        <taxon>asterids</taxon>
        <taxon>campanulids</taxon>
        <taxon>Asterales</taxon>
        <taxon>Asteraceae</taxon>
        <taxon>Cichorioideae</taxon>
        <taxon>Cichorieae</taxon>
        <taxon>Lactucinae</taxon>
        <taxon>Lactuca</taxon>
    </lineage>
</organism>
<dbReference type="GO" id="GO:0008270">
    <property type="term" value="F:zinc ion binding"/>
    <property type="evidence" value="ECO:0007669"/>
    <property type="project" value="UniProtKB-KW"/>
</dbReference>
<gene>
    <name evidence="6" type="ORF">LSAT_V11C900466180</name>
</gene>
<reference evidence="6 7" key="1">
    <citation type="journal article" date="2017" name="Nat. Commun.">
        <title>Genome assembly with in vitro proximity ligation data and whole-genome triplication in lettuce.</title>
        <authorList>
            <person name="Reyes-Chin-Wo S."/>
            <person name="Wang Z."/>
            <person name="Yang X."/>
            <person name="Kozik A."/>
            <person name="Arikit S."/>
            <person name="Song C."/>
            <person name="Xia L."/>
            <person name="Froenicke L."/>
            <person name="Lavelle D.O."/>
            <person name="Truco M.J."/>
            <person name="Xia R."/>
            <person name="Zhu S."/>
            <person name="Xu C."/>
            <person name="Xu H."/>
            <person name="Xu X."/>
            <person name="Cox K."/>
            <person name="Korf I."/>
            <person name="Meyers B.C."/>
            <person name="Michelmore R.W."/>
        </authorList>
    </citation>
    <scope>NUCLEOTIDE SEQUENCE [LARGE SCALE GENOMIC DNA]</scope>
    <source>
        <strain evidence="7">cv. Salinas</strain>
        <tissue evidence="6">Seedlings</tissue>
    </source>
</reference>
<keyword evidence="2 4" id="KW-0863">Zinc-finger</keyword>
<keyword evidence="1" id="KW-0479">Metal-binding</keyword>
<evidence type="ECO:0000256" key="4">
    <source>
        <dbReference type="PROSITE-ProRule" id="PRU01343"/>
    </source>
</evidence>
<evidence type="ECO:0000259" key="5">
    <source>
        <dbReference type="PROSITE" id="PS51999"/>
    </source>
</evidence>
<name>A0A9R1WUN1_LACSA</name>
<dbReference type="InterPro" id="IPR010666">
    <property type="entry name" value="Znf_GRF"/>
</dbReference>
<dbReference type="PANTHER" id="PTHR33248">
    <property type="entry name" value="ZINC ION-BINDING PROTEIN"/>
    <property type="match status" value="1"/>
</dbReference>
<keyword evidence="3" id="KW-0862">Zinc</keyword>
<evidence type="ECO:0000256" key="2">
    <source>
        <dbReference type="ARBA" id="ARBA00022771"/>
    </source>
</evidence>
<dbReference type="AlphaFoldDB" id="A0A9R1WUN1"/>
<protein>
    <recommendedName>
        <fullName evidence="5">GRF-type domain-containing protein</fullName>
    </recommendedName>
</protein>
<sequence>MLIPKIHFFPKTSPSLLQKAFFLTHHVFFFSMASSSTTSISKPIYRTKCDCGDQLQYSVSRTDKNPGRKFKACPNYKGTKKGCKYFKWLDTEEMEFYANEREPYNEIVASGVLQVIKLLKFVLVMLVFPVQFPVQFHFLLAQLHHLQFQPHLGHPGLRILLQPSLSSSFFSLQA</sequence>
<dbReference type="PROSITE" id="PS51999">
    <property type="entry name" value="ZF_GRF"/>
    <property type="match status" value="1"/>
</dbReference>
<keyword evidence="7" id="KW-1185">Reference proteome</keyword>
<proteinExistence type="predicted"/>
<evidence type="ECO:0000256" key="1">
    <source>
        <dbReference type="ARBA" id="ARBA00022723"/>
    </source>
</evidence>